<comment type="similarity">
    <text evidence="2 3">Belongs to the cytochrome P450 family.</text>
</comment>
<dbReference type="PRINTS" id="PR00385">
    <property type="entry name" value="P450"/>
</dbReference>
<dbReference type="RefSeq" id="WP_378037582.1">
    <property type="nucleotide sequence ID" value="NZ_JBHSIV010000021.1"/>
</dbReference>
<keyword evidence="3" id="KW-0560">Oxidoreductase</keyword>
<proteinExistence type="inferred from homology"/>
<dbReference type="PANTHER" id="PTHR24305">
    <property type="entry name" value="CYTOCHROME P450"/>
    <property type="match status" value="1"/>
</dbReference>
<dbReference type="InterPro" id="IPR017972">
    <property type="entry name" value="Cyt_P450_CS"/>
</dbReference>
<sequence length="433" mass="46715">MTAPPAPGPSLLATPVLLRELFVDRLGLLTRARRHGDVARLRIGPKTMVVANHPDAVAHVLVGNAGNYTKGIGLAQARRVLGDGVLTSDGPGWRDQRKAVGPTFTPARLAEQLPVVAEEAGALVDRLAARIDEGPTDVTAEMTTLTLGVLGRAVLGADLSPYPDLGEIFETVQDQAMLEAVTLGAAASWRPTPGGVRFRAARRRLAAVVDDLLDGRPASDGLVDRLGEGVDRATVRGRITTLLLAGHETTASTLSWALHRLSRHPEIRRRVRTEAREVLGDRPGDVDDLRRLTYTGQVVSETVRLHPPVWLLPRVAVDDDVVAGYRVPAGTDVVVCPYAIHRDPAWWPEPEVFDPDRFAPGRSWSRDAYLPFGAGRHFCVGSNLGTAEAVLVLARLCRDLDLRAVPGRGPAPEPMLSLRVRGGLPLTVHKPEE</sequence>
<name>A0ABV9YQG9_9PSEU</name>
<dbReference type="SUPFAM" id="SSF48264">
    <property type="entry name" value="Cytochrome P450"/>
    <property type="match status" value="1"/>
</dbReference>
<keyword evidence="3" id="KW-0479">Metal-binding</keyword>
<gene>
    <name evidence="4" type="ORF">ACFPBZ_18570</name>
</gene>
<evidence type="ECO:0000313" key="4">
    <source>
        <dbReference type="EMBL" id="MFC5064234.1"/>
    </source>
</evidence>
<dbReference type="InterPro" id="IPR036396">
    <property type="entry name" value="Cyt_P450_sf"/>
</dbReference>
<accession>A0ABV9YQG9</accession>
<dbReference type="PROSITE" id="PS00086">
    <property type="entry name" value="CYTOCHROME_P450"/>
    <property type="match status" value="1"/>
</dbReference>
<dbReference type="Pfam" id="PF00067">
    <property type="entry name" value="p450"/>
    <property type="match status" value="2"/>
</dbReference>
<keyword evidence="3" id="KW-0349">Heme</keyword>
<evidence type="ECO:0000256" key="1">
    <source>
        <dbReference type="ARBA" id="ARBA00001971"/>
    </source>
</evidence>
<protein>
    <submittedName>
        <fullName evidence="4">Cytochrome P450</fullName>
    </submittedName>
</protein>
<reference evidence="5" key="1">
    <citation type="journal article" date="2019" name="Int. J. Syst. Evol. Microbiol.">
        <title>The Global Catalogue of Microorganisms (GCM) 10K type strain sequencing project: providing services to taxonomists for standard genome sequencing and annotation.</title>
        <authorList>
            <consortium name="The Broad Institute Genomics Platform"/>
            <consortium name="The Broad Institute Genome Sequencing Center for Infectious Disease"/>
            <person name="Wu L."/>
            <person name="Ma J."/>
        </authorList>
    </citation>
    <scope>NUCLEOTIDE SEQUENCE [LARGE SCALE GENOMIC DNA]</scope>
    <source>
        <strain evidence="5">CGMCC 4.7093</strain>
    </source>
</reference>
<dbReference type="Gene3D" id="1.10.630.10">
    <property type="entry name" value="Cytochrome P450"/>
    <property type="match status" value="1"/>
</dbReference>
<dbReference type="PANTHER" id="PTHR24305:SF166">
    <property type="entry name" value="CYTOCHROME P450 12A4, MITOCHONDRIAL-RELATED"/>
    <property type="match status" value="1"/>
</dbReference>
<keyword evidence="3" id="KW-0408">Iron</keyword>
<evidence type="ECO:0000256" key="2">
    <source>
        <dbReference type="ARBA" id="ARBA00010617"/>
    </source>
</evidence>
<organism evidence="4 5">
    <name type="scientific">Actinomycetospora atypica</name>
    <dbReference type="NCBI Taxonomy" id="1290095"/>
    <lineage>
        <taxon>Bacteria</taxon>
        <taxon>Bacillati</taxon>
        <taxon>Actinomycetota</taxon>
        <taxon>Actinomycetes</taxon>
        <taxon>Pseudonocardiales</taxon>
        <taxon>Pseudonocardiaceae</taxon>
        <taxon>Actinomycetospora</taxon>
    </lineage>
</organism>
<dbReference type="EMBL" id="JBHSIV010000021">
    <property type="protein sequence ID" value="MFC5064234.1"/>
    <property type="molecule type" value="Genomic_DNA"/>
</dbReference>
<comment type="caution">
    <text evidence="4">The sequence shown here is derived from an EMBL/GenBank/DDBJ whole genome shotgun (WGS) entry which is preliminary data.</text>
</comment>
<dbReference type="PRINTS" id="PR00463">
    <property type="entry name" value="EP450I"/>
</dbReference>
<keyword evidence="5" id="KW-1185">Reference proteome</keyword>
<evidence type="ECO:0000256" key="3">
    <source>
        <dbReference type="RuleBase" id="RU000461"/>
    </source>
</evidence>
<keyword evidence="3" id="KW-0503">Monooxygenase</keyword>
<dbReference type="InterPro" id="IPR001128">
    <property type="entry name" value="Cyt_P450"/>
</dbReference>
<comment type="cofactor">
    <cofactor evidence="1">
        <name>heme</name>
        <dbReference type="ChEBI" id="CHEBI:30413"/>
    </cofactor>
</comment>
<dbReference type="InterPro" id="IPR002401">
    <property type="entry name" value="Cyt_P450_E_grp-I"/>
</dbReference>
<evidence type="ECO:0000313" key="5">
    <source>
        <dbReference type="Proteomes" id="UP001595947"/>
    </source>
</evidence>
<dbReference type="InterPro" id="IPR050121">
    <property type="entry name" value="Cytochrome_P450_monoxygenase"/>
</dbReference>
<dbReference type="Proteomes" id="UP001595947">
    <property type="component" value="Unassembled WGS sequence"/>
</dbReference>